<evidence type="ECO:0000313" key="3">
    <source>
        <dbReference type="Proteomes" id="UP001261624"/>
    </source>
</evidence>
<comment type="caution">
    <text evidence="2">The sequence shown here is derived from an EMBL/GenBank/DDBJ whole genome shotgun (WGS) entry which is preliminary data.</text>
</comment>
<accession>A0ABU3E3W4</accession>
<keyword evidence="1" id="KW-0472">Membrane</keyword>
<evidence type="ECO:0000256" key="1">
    <source>
        <dbReference type="SAM" id="Phobius"/>
    </source>
</evidence>
<dbReference type="InterPro" id="IPR004714">
    <property type="entry name" value="Cyt_oxidase_maturation_cbb3"/>
</dbReference>
<dbReference type="EMBL" id="JAVRHM010000014">
    <property type="protein sequence ID" value="MDT0690617.1"/>
    <property type="molecule type" value="Genomic_DNA"/>
</dbReference>
<dbReference type="PANTHER" id="PTHR41532">
    <property type="entry name" value="FIXS PROTEIN"/>
    <property type="match status" value="1"/>
</dbReference>
<dbReference type="NCBIfam" id="TIGR00847">
    <property type="entry name" value="ccoS"/>
    <property type="match status" value="1"/>
</dbReference>
<evidence type="ECO:0000313" key="2">
    <source>
        <dbReference type="EMBL" id="MDT0690617.1"/>
    </source>
</evidence>
<dbReference type="RefSeq" id="WP_311685353.1">
    <property type="nucleotide sequence ID" value="NZ_JAVRHM010000014.1"/>
</dbReference>
<sequence>MEIIYMLLAISVVVALIFFVAFIFSVRKGQYDDMYTPSVRMLFDDELVKPKTENNKSTKHE</sequence>
<protein>
    <submittedName>
        <fullName evidence="2">Cbb3-type cytochrome oxidase assembly protein CcoS</fullName>
    </submittedName>
</protein>
<keyword evidence="3" id="KW-1185">Reference proteome</keyword>
<gene>
    <name evidence="2" type="primary">ccoS</name>
    <name evidence="2" type="ORF">RM549_12530</name>
</gene>
<reference evidence="2 3" key="1">
    <citation type="submission" date="2023-09" db="EMBL/GenBank/DDBJ databases">
        <authorList>
            <person name="Rey-Velasco X."/>
        </authorList>
    </citation>
    <scope>NUCLEOTIDE SEQUENCE [LARGE SCALE GENOMIC DNA]</scope>
    <source>
        <strain evidence="2 3">F188</strain>
    </source>
</reference>
<dbReference type="Proteomes" id="UP001261624">
    <property type="component" value="Unassembled WGS sequence"/>
</dbReference>
<dbReference type="PANTHER" id="PTHR41532:SF1">
    <property type="entry name" value="FIXS PROTEIN"/>
    <property type="match status" value="1"/>
</dbReference>
<keyword evidence="1" id="KW-1133">Transmembrane helix</keyword>
<feature type="transmembrane region" description="Helical" evidence="1">
    <location>
        <begin position="6"/>
        <end position="26"/>
    </location>
</feature>
<dbReference type="Pfam" id="PF03597">
    <property type="entry name" value="FixS"/>
    <property type="match status" value="1"/>
</dbReference>
<name>A0ABU3E3W4_9FLAO</name>
<proteinExistence type="predicted"/>
<organism evidence="2 3">
    <name type="scientific">Autumnicola patrickiae</name>
    <dbReference type="NCBI Taxonomy" id="3075591"/>
    <lineage>
        <taxon>Bacteria</taxon>
        <taxon>Pseudomonadati</taxon>
        <taxon>Bacteroidota</taxon>
        <taxon>Flavobacteriia</taxon>
        <taxon>Flavobacteriales</taxon>
        <taxon>Flavobacteriaceae</taxon>
        <taxon>Autumnicola</taxon>
    </lineage>
</organism>
<keyword evidence="1" id="KW-0812">Transmembrane</keyword>